<protein>
    <submittedName>
        <fullName evidence="1">Uncharacterized protein</fullName>
    </submittedName>
</protein>
<dbReference type="AlphaFoldDB" id="A0A392R9Z8"/>
<name>A0A392R9Z8_9FABA</name>
<accession>A0A392R9Z8</accession>
<reference evidence="1 2" key="1">
    <citation type="journal article" date="2018" name="Front. Plant Sci.">
        <title>Red Clover (Trifolium pratense) and Zigzag Clover (T. medium) - A Picture of Genomic Similarities and Differences.</title>
        <authorList>
            <person name="Dluhosova J."/>
            <person name="Istvanek J."/>
            <person name="Nedelnik J."/>
            <person name="Repkova J."/>
        </authorList>
    </citation>
    <scope>NUCLEOTIDE SEQUENCE [LARGE SCALE GENOMIC DNA]</scope>
    <source>
        <strain evidence="2">cv. 10/8</strain>
        <tissue evidence="1">Leaf</tissue>
    </source>
</reference>
<dbReference type="EMBL" id="LXQA010196959">
    <property type="protein sequence ID" value="MCI32590.1"/>
    <property type="molecule type" value="Genomic_DNA"/>
</dbReference>
<sequence>ILLNDSSLTEVHGIDKKKVSITYSTAIANCFRTEDGGIGLLAAAVKPSTERNPSET</sequence>
<evidence type="ECO:0000313" key="1">
    <source>
        <dbReference type="EMBL" id="MCI32590.1"/>
    </source>
</evidence>
<comment type="caution">
    <text evidence="1">The sequence shown here is derived from an EMBL/GenBank/DDBJ whole genome shotgun (WGS) entry which is preliminary data.</text>
</comment>
<proteinExistence type="predicted"/>
<dbReference type="Proteomes" id="UP000265520">
    <property type="component" value="Unassembled WGS sequence"/>
</dbReference>
<evidence type="ECO:0000313" key="2">
    <source>
        <dbReference type="Proteomes" id="UP000265520"/>
    </source>
</evidence>
<feature type="non-terminal residue" evidence="1">
    <location>
        <position position="1"/>
    </location>
</feature>
<organism evidence="1 2">
    <name type="scientific">Trifolium medium</name>
    <dbReference type="NCBI Taxonomy" id="97028"/>
    <lineage>
        <taxon>Eukaryota</taxon>
        <taxon>Viridiplantae</taxon>
        <taxon>Streptophyta</taxon>
        <taxon>Embryophyta</taxon>
        <taxon>Tracheophyta</taxon>
        <taxon>Spermatophyta</taxon>
        <taxon>Magnoliopsida</taxon>
        <taxon>eudicotyledons</taxon>
        <taxon>Gunneridae</taxon>
        <taxon>Pentapetalae</taxon>
        <taxon>rosids</taxon>
        <taxon>fabids</taxon>
        <taxon>Fabales</taxon>
        <taxon>Fabaceae</taxon>
        <taxon>Papilionoideae</taxon>
        <taxon>50 kb inversion clade</taxon>
        <taxon>NPAAA clade</taxon>
        <taxon>Hologalegina</taxon>
        <taxon>IRL clade</taxon>
        <taxon>Trifolieae</taxon>
        <taxon>Trifolium</taxon>
    </lineage>
</organism>
<keyword evidence="2" id="KW-1185">Reference proteome</keyword>